<dbReference type="PROSITE" id="PS50949">
    <property type="entry name" value="HTH_GNTR"/>
    <property type="match status" value="1"/>
</dbReference>
<name>A0A9D1ZAL1_9ACTN</name>
<dbReference type="CDD" id="cd07377">
    <property type="entry name" value="WHTH_GntR"/>
    <property type="match status" value="1"/>
</dbReference>
<sequence length="242" mass="27450">MATVTRKQPLYDQLVDLLREKIENDMESGDLLPSERDLSERYGLSRTTVRLALKELETMGLITRRHGKGTFVSDSAREATNLMGAYSFTEQMRSLGRVPKTVILDFKALEATKTVAEHLRLHLGETVFRMRRLRLADDVPMMVEQTYLPASEFAGLTKAVVASKPLYDVMEQNYHEKIKLAEEEFYASIARGSDATELGIAEGAPVLELVRTTYNVKNMVVEYTHSVARADQFKYKVTHVRS</sequence>
<organism evidence="5 6">
    <name type="scientific">Candidatus Olsenella excrementavium</name>
    <dbReference type="NCBI Taxonomy" id="2838709"/>
    <lineage>
        <taxon>Bacteria</taxon>
        <taxon>Bacillati</taxon>
        <taxon>Actinomycetota</taxon>
        <taxon>Coriobacteriia</taxon>
        <taxon>Coriobacteriales</taxon>
        <taxon>Atopobiaceae</taxon>
        <taxon>Olsenella</taxon>
    </lineage>
</organism>
<dbReference type="InterPro" id="IPR028978">
    <property type="entry name" value="Chorismate_lyase_/UTRA_dom_sf"/>
</dbReference>
<dbReference type="PANTHER" id="PTHR44846:SF1">
    <property type="entry name" value="MANNOSYL-D-GLYCERATE TRANSPORT_METABOLISM SYSTEM REPRESSOR MNGR-RELATED"/>
    <property type="match status" value="1"/>
</dbReference>
<dbReference type="InterPro" id="IPR000524">
    <property type="entry name" value="Tscrpt_reg_HTH_GntR"/>
</dbReference>
<dbReference type="Gene3D" id="1.10.10.10">
    <property type="entry name" value="Winged helix-like DNA-binding domain superfamily/Winged helix DNA-binding domain"/>
    <property type="match status" value="1"/>
</dbReference>
<proteinExistence type="predicted"/>
<dbReference type="SMART" id="SM00345">
    <property type="entry name" value="HTH_GNTR"/>
    <property type="match status" value="1"/>
</dbReference>
<accession>A0A9D1ZAL1</accession>
<evidence type="ECO:0000256" key="1">
    <source>
        <dbReference type="ARBA" id="ARBA00023015"/>
    </source>
</evidence>
<dbReference type="PRINTS" id="PR00035">
    <property type="entry name" value="HTHGNTR"/>
</dbReference>
<dbReference type="GO" id="GO:0003700">
    <property type="term" value="F:DNA-binding transcription factor activity"/>
    <property type="evidence" value="ECO:0007669"/>
    <property type="project" value="InterPro"/>
</dbReference>
<dbReference type="Pfam" id="PF07702">
    <property type="entry name" value="UTRA"/>
    <property type="match status" value="1"/>
</dbReference>
<keyword evidence="2" id="KW-0238">DNA-binding</keyword>
<dbReference type="SUPFAM" id="SSF64288">
    <property type="entry name" value="Chorismate lyase-like"/>
    <property type="match status" value="1"/>
</dbReference>
<reference evidence="5" key="1">
    <citation type="journal article" date="2021" name="PeerJ">
        <title>Extensive microbial diversity within the chicken gut microbiome revealed by metagenomics and culture.</title>
        <authorList>
            <person name="Gilroy R."/>
            <person name="Ravi A."/>
            <person name="Getino M."/>
            <person name="Pursley I."/>
            <person name="Horton D.L."/>
            <person name="Alikhan N.F."/>
            <person name="Baker D."/>
            <person name="Gharbi K."/>
            <person name="Hall N."/>
            <person name="Watson M."/>
            <person name="Adriaenssens E.M."/>
            <person name="Foster-Nyarko E."/>
            <person name="Jarju S."/>
            <person name="Secka A."/>
            <person name="Antonio M."/>
            <person name="Oren A."/>
            <person name="Chaudhuri R.R."/>
            <person name="La Ragione R."/>
            <person name="Hildebrand F."/>
            <person name="Pallen M.J."/>
        </authorList>
    </citation>
    <scope>NUCLEOTIDE SEQUENCE</scope>
    <source>
        <strain evidence="5">ChiHjej10B9-743</strain>
    </source>
</reference>
<dbReference type="InterPro" id="IPR036388">
    <property type="entry name" value="WH-like_DNA-bd_sf"/>
</dbReference>
<dbReference type="GO" id="GO:0045892">
    <property type="term" value="P:negative regulation of DNA-templated transcription"/>
    <property type="evidence" value="ECO:0007669"/>
    <property type="project" value="TreeGrafter"/>
</dbReference>
<dbReference type="EMBL" id="DXCP01000033">
    <property type="protein sequence ID" value="HIY79639.1"/>
    <property type="molecule type" value="Genomic_DNA"/>
</dbReference>
<dbReference type="Proteomes" id="UP000824133">
    <property type="component" value="Unassembled WGS sequence"/>
</dbReference>
<feature type="domain" description="HTH gntR-type" evidence="4">
    <location>
        <begin position="8"/>
        <end position="75"/>
    </location>
</feature>
<dbReference type="Pfam" id="PF00392">
    <property type="entry name" value="GntR"/>
    <property type="match status" value="1"/>
</dbReference>
<dbReference type="GO" id="GO:0003677">
    <property type="term" value="F:DNA binding"/>
    <property type="evidence" value="ECO:0007669"/>
    <property type="project" value="UniProtKB-KW"/>
</dbReference>
<keyword evidence="1" id="KW-0805">Transcription regulation</keyword>
<dbReference type="InterPro" id="IPR011663">
    <property type="entry name" value="UTRA"/>
</dbReference>
<gene>
    <name evidence="5" type="ORF">IAA42_04290</name>
</gene>
<dbReference type="AlphaFoldDB" id="A0A9D1ZAL1"/>
<evidence type="ECO:0000256" key="2">
    <source>
        <dbReference type="ARBA" id="ARBA00023125"/>
    </source>
</evidence>
<keyword evidence="3" id="KW-0804">Transcription</keyword>
<evidence type="ECO:0000256" key="3">
    <source>
        <dbReference type="ARBA" id="ARBA00023163"/>
    </source>
</evidence>
<comment type="caution">
    <text evidence="5">The sequence shown here is derived from an EMBL/GenBank/DDBJ whole genome shotgun (WGS) entry which is preliminary data.</text>
</comment>
<dbReference type="InterPro" id="IPR050679">
    <property type="entry name" value="Bact_HTH_transcr_reg"/>
</dbReference>
<protein>
    <submittedName>
        <fullName evidence="5">GntR family transcriptional regulator</fullName>
    </submittedName>
</protein>
<evidence type="ECO:0000259" key="4">
    <source>
        <dbReference type="PROSITE" id="PS50949"/>
    </source>
</evidence>
<evidence type="ECO:0000313" key="6">
    <source>
        <dbReference type="Proteomes" id="UP000824133"/>
    </source>
</evidence>
<dbReference type="SUPFAM" id="SSF46785">
    <property type="entry name" value="Winged helix' DNA-binding domain"/>
    <property type="match status" value="1"/>
</dbReference>
<dbReference type="Gene3D" id="3.40.1410.10">
    <property type="entry name" value="Chorismate lyase-like"/>
    <property type="match status" value="1"/>
</dbReference>
<reference evidence="5" key="2">
    <citation type="submission" date="2021-04" db="EMBL/GenBank/DDBJ databases">
        <authorList>
            <person name="Gilroy R."/>
        </authorList>
    </citation>
    <scope>NUCLEOTIDE SEQUENCE</scope>
    <source>
        <strain evidence="5">ChiHjej10B9-743</strain>
    </source>
</reference>
<dbReference type="PANTHER" id="PTHR44846">
    <property type="entry name" value="MANNOSYL-D-GLYCERATE TRANSPORT/METABOLISM SYSTEM REPRESSOR MNGR-RELATED"/>
    <property type="match status" value="1"/>
</dbReference>
<dbReference type="InterPro" id="IPR036390">
    <property type="entry name" value="WH_DNA-bd_sf"/>
</dbReference>
<dbReference type="SMART" id="SM00866">
    <property type="entry name" value="UTRA"/>
    <property type="match status" value="1"/>
</dbReference>
<evidence type="ECO:0000313" key="5">
    <source>
        <dbReference type="EMBL" id="HIY79639.1"/>
    </source>
</evidence>